<dbReference type="AlphaFoldDB" id="A0A1E1M6S6"/>
<feature type="chain" id="PRO_5009448007" evidence="2">
    <location>
        <begin position="32"/>
        <end position="760"/>
    </location>
</feature>
<keyword evidence="2" id="KW-0732">Signal</keyword>
<evidence type="ECO:0000313" key="3">
    <source>
        <dbReference type="EMBL" id="CZT44786.1"/>
    </source>
</evidence>
<accession>A0A1E1M6S6</accession>
<sequence length="760" mass="74967">MPSSRRIFTPLAAIAVLIFLSVLAVVSLGEGFKKFGNDKDGVNLKKRDTITFSMPWNPAPNPAKAISPASADILNAVAKVAAALLGGGSDIAVLAQSAVDGLSSTILLGGTASGIQNANSAVDQATGVVAGIVSAATGIVGSLIAGTGSGAANITSAVGGSITSSVGGNMTASAGGNLTSMASNMTSTRALNVSSSTSSMAMNITSAPVLNMTTSTSATICASSPTCTACPAAKTETCTVTETWHSTHYESTATLFSFIAAFTYTCTETISVCPKSSLYPFAPPSITSPSPTNPPLIACPDGVLAKRGEDCLPISPSKGSSPSLYPDKGESAHPCPNAGYSCSECPNGVFCPPTPTSAQTCPCGWGWACGHCSQGWFCVPSPTSVSRSSLLSTAAAISGNGSASASQATALTSAPSTMPSFTANLPTLPFAASALTTSLGSVSGLVPASFPSTGPLNQATSSVGNLAGNIINNVNSALGNIDGLSGAILNSVIGQLSSVLGSNFPSVTGATGGLIPSVTSLAGGVISNGAAAVSNLPAGGLIPSVTSLAGGVISNGVVAVSNLPAGGLIPIVTGIAGNILSNVPGVVGSPATAGGILSGGASGLPAGIPIATPAAIFRPAITPPIFGGLLPILAKVVNAPITRSVIPQPLVNSDTQSSTTTEDEGPNVISHLTTTIQGTPTVLPVVITLLNGKPTVVPLVKMIVDGKEKDLPIVGMDLGKVKAAKDVLDRDGRGEGAEQIGSNEWGGDVVGKKRRGRSIP</sequence>
<organism evidence="3 4">
    <name type="scientific">Rhynchosporium secalis</name>
    <name type="common">Barley scald fungus</name>
    <dbReference type="NCBI Taxonomy" id="38038"/>
    <lineage>
        <taxon>Eukaryota</taxon>
        <taxon>Fungi</taxon>
        <taxon>Dikarya</taxon>
        <taxon>Ascomycota</taxon>
        <taxon>Pezizomycotina</taxon>
        <taxon>Leotiomycetes</taxon>
        <taxon>Helotiales</taxon>
        <taxon>Ploettnerulaceae</taxon>
        <taxon>Rhynchosporium</taxon>
    </lineage>
</organism>
<protein>
    <submittedName>
        <fullName evidence="3">Uncharacterized protein</fullName>
    </submittedName>
</protein>
<gene>
    <name evidence="3" type="ORF">RSE6_05017</name>
</gene>
<feature type="region of interest" description="Disordered" evidence="1">
    <location>
        <begin position="731"/>
        <end position="760"/>
    </location>
</feature>
<keyword evidence="4" id="KW-1185">Reference proteome</keyword>
<name>A0A1E1M6S6_RHYSE</name>
<evidence type="ECO:0000256" key="2">
    <source>
        <dbReference type="SAM" id="SignalP"/>
    </source>
</evidence>
<proteinExistence type="predicted"/>
<dbReference type="EMBL" id="FJVC01000188">
    <property type="protein sequence ID" value="CZT44786.1"/>
    <property type="molecule type" value="Genomic_DNA"/>
</dbReference>
<dbReference type="Proteomes" id="UP000177625">
    <property type="component" value="Unassembled WGS sequence"/>
</dbReference>
<evidence type="ECO:0000256" key="1">
    <source>
        <dbReference type="SAM" id="MobiDB-lite"/>
    </source>
</evidence>
<evidence type="ECO:0000313" key="4">
    <source>
        <dbReference type="Proteomes" id="UP000177625"/>
    </source>
</evidence>
<reference evidence="4" key="1">
    <citation type="submission" date="2016-03" db="EMBL/GenBank/DDBJ databases">
        <authorList>
            <person name="Guldener U."/>
        </authorList>
    </citation>
    <scope>NUCLEOTIDE SEQUENCE [LARGE SCALE GENOMIC DNA]</scope>
</reference>
<feature type="signal peptide" evidence="2">
    <location>
        <begin position="1"/>
        <end position="31"/>
    </location>
</feature>